<keyword evidence="4" id="KW-1185">Reference proteome</keyword>
<accession>A0ABP0WS78</accession>
<proteinExistence type="predicted"/>
<evidence type="ECO:0000256" key="1">
    <source>
        <dbReference type="ARBA" id="ARBA00022741"/>
    </source>
</evidence>
<protein>
    <recommendedName>
        <fullName evidence="2">AIG1-type G domain-containing protein</fullName>
    </recommendedName>
</protein>
<dbReference type="InterPro" id="IPR027417">
    <property type="entry name" value="P-loop_NTPase"/>
</dbReference>
<evidence type="ECO:0000313" key="3">
    <source>
        <dbReference type="EMBL" id="CAK9269734.1"/>
    </source>
</evidence>
<sequence length="435" mass="49093">MDNSVILVVGNDPYKKKIVNILQKSRYGNLVKDTINLPVGYASIRRGEPHTGREAASIRRMTLVRQWISVNALRRTNGLALKFVHAFGKTKPGDKLDLEPEVELVRVLFEKCEKYVLLVAEQNFPSKAATTYSASMQVEEPRDEVWIPQLESQIKCLEHIDVKRIIHVGPAWKSERVILFGRTGSGKSTIAQMLIHGELLSESGFEIGSSARGVTSGIINREGRGWHVTDTPGFGEPKEGTVPTADAVKILKKFILDICGVYSHFVYVMKYNRLNVYDEKLWNFFRTIFRGAECNFSVVITNCKNELSESDMKRVTNVFSGCSRFIPVDFCPREVGDDELEEENIVDRKRYLQVLEDKLAGAGSYDISCDEGKISKESLRHIKRGILSDFKVDFGCHLGPVIHAAVVHLIVKPIALGRRIRRKSEIDENFVLLPQ</sequence>
<keyword evidence="1" id="KW-0547">Nucleotide-binding</keyword>
<dbReference type="InterPro" id="IPR006703">
    <property type="entry name" value="G_AIG1"/>
</dbReference>
<name>A0ABP0WS78_9BRYO</name>
<dbReference type="SUPFAM" id="SSF52540">
    <property type="entry name" value="P-loop containing nucleoside triphosphate hydrolases"/>
    <property type="match status" value="1"/>
</dbReference>
<dbReference type="Gene3D" id="3.40.50.300">
    <property type="entry name" value="P-loop containing nucleotide triphosphate hydrolases"/>
    <property type="match status" value="1"/>
</dbReference>
<evidence type="ECO:0000313" key="4">
    <source>
        <dbReference type="Proteomes" id="UP001497444"/>
    </source>
</evidence>
<feature type="domain" description="AIG1-type G" evidence="2">
    <location>
        <begin position="176"/>
        <end position="312"/>
    </location>
</feature>
<dbReference type="EMBL" id="OZ020098">
    <property type="protein sequence ID" value="CAK9269734.1"/>
    <property type="molecule type" value="Genomic_DNA"/>
</dbReference>
<evidence type="ECO:0000259" key="2">
    <source>
        <dbReference type="Pfam" id="PF04548"/>
    </source>
</evidence>
<gene>
    <name evidence="3" type="ORF">CSSPJE1EN1_LOCUS15212</name>
</gene>
<reference evidence="3" key="1">
    <citation type="submission" date="2024-02" db="EMBL/GenBank/DDBJ databases">
        <authorList>
            <consortium name="ELIXIR-Norway"/>
            <consortium name="Elixir Norway"/>
        </authorList>
    </citation>
    <scope>NUCLEOTIDE SEQUENCE</scope>
</reference>
<dbReference type="Proteomes" id="UP001497444">
    <property type="component" value="Chromosome 3"/>
</dbReference>
<dbReference type="Pfam" id="PF04548">
    <property type="entry name" value="AIG1"/>
    <property type="match status" value="1"/>
</dbReference>
<organism evidence="3 4">
    <name type="scientific">Sphagnum jensenii</name>
    <dbReference type="NCBI Taxonomy" id="128206"/>
    <lineage>
        <taxon>Eukaryota</taxon>
        <taxon>Viridiplantae</taxon>
        <taxon>Streptophyta</taxon>
        <taxon>Embryophyta</taxon>
        <taxon>Bryophyta</taxon>
        <taxon>Sphagnophytina</taxon>
        <taxon>Sphagnopsida</taxon>
        <taxon>Sphagnales</taxon>
        <taxon>Sphagnaceae</taxon>
        <taxon>Sphagnum</taxon>
    </lineage>
</organism>